<evidence type="ECO:0000313" key="7">
    <source>
        <dbReference type="EMBL" id="KGT76013.1"/>
    </source>
</evidence>
<keyword evidence="3 5" id="KW-0408">Iron</keyword>
<evidence type="ECO:0000313" key="8">
    <source>
        <dbReference type="Proteomes" id="UP000030377"/>
    </source>
</evidence>
<evidence type="ECO:0000256" key="5">
    <source>
        <dbReference type="PIRSR" id="PIRSR000005-2"/>
    </source>
</evidence>
<dbReference type="PANTHER" id="PTHR33751:SF11">
    <property type="entry name" value="BLL4483 PROTEIN"/>
    <property type="match status" value="1"/>
</dbReference>
<dbReference type="GO" id="GO:0009055">
    <property type="term" value="F:electron transfer activity"/>
    <property type="evidence" value="ECO:0007669"/>
    <property type="project" value="InterPro"/>
</dbReference>
<sequence length="235" mass="24679">MFARDTALAIAIATLAAIDGTAAQTANQPPDTMAARVEACTPCHGNKGEGTSDVYFPRLAGKPAGYLYNQLLAFRSGRRKYPPMNYLLEFLPDPYLEAMAEYFASEHPPLPQPAPREVSKEVLAQGELLATSGDAGRNIPACVSCHGPGLTGMQPGIPGLLGLRAAYVSAQLGAWRYGTRTAKSPDCMQLVAGHLTEADVTAVAAWLATRPAPANPAPVPKGTYALPFGCGSQPN</sequence>
<evidence type="ECO:0000256" key="2">
    <source>
        <dbReference type="ARBA" id="ARBA00022723"/>
    </source>
</evidence>
<feature type="binding site" description="axial binding residue" evidence="5">
    <location>
        <position position="84"/>
    </location>
    <ligand>
        <name>heme c</name>
        <dbReference type="ChEBI" id="CHEBI:61717"/>
        <label>1</label>
    </ligand>
    <ligandPart>
        <name>Fe</name>
        <dbReference type="ChEBI" id="CHEBI:18248"/>
    </ligandPart>
</feature>
<feature type="binding site" description="covalent" evidence="4">
    <location>
        <position position="142"/>
    </location>
    <ligand>
        <name>heme c</name>
        <dbReference type="ChEBI" id="CHEBI:61717"/>
        <label>2</label>
    </ligand>
</feature>
<dbReference type="Proteomes" id="UP000030377">
    <property type="component" value="Unassembled WGS sequence"/>
</dbReference>
<comment type="caution">
    <text evidence="7">The sequence shown here is derived from an EMBL/GenBank/DDBJ whole genome shotgun (WGS) entry which is preliminary data.</text>
</comment>
<dbReference type="AlphaFoldDB" id="A0A0A3YQU3"/>
<feature type="binding site" description="axial binding residue" evidence="5">
    <location>
        <position position="44"/>
    </location>
    <ligand>
        <name>heme c</name>
        <dbReference type="ChEBI" id="CHEBI:61717"/>
        <label>1</label>
    </ligand>
    <ligandPart>
        <name>Fe</name>
        <dbReference type="ChEBI" id="CHEBI:18248"/>
    </ligandPart>
</feature>
<dbReference type="STRING" id="375.BKD09_RS27445"/>
<protein>
    <submittedName>
        <fullName evidence="7">Cytochrome C</fullName>
    </submittedName>
</protein>
<dbReference type="GO" id="GO:0042597">
    <property type="term" value="C:periplasmic space"/>
    <property type="evidence" value="ECO:0007669"/>
    <property type="project" value="InterPro"/>
</dbReference>
<keyword evidence="1 4" id="KW-0349">Heme</keyword>
<dbReference type="eggNOG" id="COG2863">
    <property type="taxonomic scope" value="Bacteria"/>
</dbReference>
<feature type="binding site" description="covalent" evidence="4">
    <location>
        <position position="145"/>
    </location>
    <ligand>
        <name>heme c</name>
        <dbReference type="ChEBI" id="CHEBI:61717"/>
        <label>2</label>
    </ligand>
</feature>
<dbReference type="GO" id="GO:0020037">
    <property type="term" value="F:heme binding"/>
    <property type="evidence" value="ECO:0007669"/>
    <property type="project" value="InterPro"/>
</dbReference>
<feature type="binding site" description="axial binding residue" evidence="5">
    <location>
        <position position="146"/>
    </location>
    <ligand>
        <name>heme c</name>
        <dbReference type="ChEBI" id="CHEBI:61717"/>
        <label>2</label>
    </ligand>
    <ligandPart>
        <name>Fe</name>
        <dbReference type="ChEBI" id="CHEBI:18248"/>
    </ligandPart>
</feature>
<keyword evidence="2 5" id="KW-0479">Metal-binding</keyword>
<dbReference type="SUPFAM" id="SSF46626">
    <property type="entry name" value="Cytochrome c"/>
    <property type="match status" value="2"/>
</dbReference>
<name>A0A0A3YQU3_BRAJP</name>
<evidence type="ECO:0000256" key="4">
    <source>
        <dbReference type="PIRSR" id="PIRSR000005-1"/>
    </source>
</evidence>
<dbReference type="InterPro" id="IPR050597">
    <property type="entry name" value="Cytochrome_c_Oxidase_Subunit"/>
</dbReference>
<dbReference type="InterPro" id="IPR024167">
    <property type="entry name" value="Cytochrome_c4-like"/>
</dbReference>
<dbReference type="InterPro" id="IPR009056">
    <property type="entry name" value="Cyt_c-like_dom"/>
</dbReference>
<organism evidence="7 8">
    <name type="scientific">Bradyrhizobium japonicum</name>
    <dbReference type="NCBI Taxonomy" id="375"/>
    <lineage>
        <taxon>Bacteria</taxon>
        <taxon>Pseudomonadati</taxon>
        <taxon>Pseudomonadota</taxon>
        <taxon>Alphaproteobacteria</taxon>
        <taxon>Hyphomicrobiales</taxon>
        <taxon>Nitrobacteraceae</taxon>
        <taxon>Bradyrhizobium</taxon>
    </lineage>
</organism>
<dbReference type="InterPro" id="IPR036909">
    <property type="entry name" value="Cyt_c-like_dom_sf"/>
</dbReference>
<evidence type="ECO:0000256" key="3">
    <source>
        <dbReference type="ARBA" id="ARBA00023004"/>
    </source>
</evidence>
<feature type="binding site" description="covalent" evidence="4">
    <location>
        <position position="40"/>
    </location>
    <ligand>
        <name>heme c</name>
        <dbReference type="ChEBI" id="CHEBI:61717"/>
        <label>1</label>
    </ligand>
</feature>
<dbReference type="PANTHER" id="PTHR33751">
    <property type="entry name" value="CBB3-TYPE CYTOCHROME C OXIDASE SUBUNIT FIXP"/>
    <property type="match status" value="1"/>
</dbReference>
<dbReference type="GO" id="GO:0005506">
    <property type="term" value="F:iron ion binding"/>
    <property type="evidence" value="ECO:0007669"/>
    <property type="project" value="InterPro"/>
</dbReference>
<dbReference type="EMBL" id="JRPN01000021">
    <property type="protein sequence ID" value="KGT76013.1"/>
    <property type="molecule type" value="Genomic_DNA"/>
</dbReference>
<comment type="PTM">
    <text evidence="4">Binds 2 heme c groups covalently per subunit.</text>
</comment>
<evidence type="ECO:0000256" key="1">
    <source>
        <dbReference type="ARBA" id="ARBA00022617"/>
    </source>
</evidence>
<feature type="binding site" description="axial binding residue" evidence="5">
    <location>
        <position position="188"/>
    </location>
    <ligand>
        <name>heme c</name>
        <dbReference type="ChEBI" id="CHEBI:61717"/>
        <label>2</label>
    </ligand>
    <ligandPart>
        <name>Fe</name>
        <dbReference type="ChEBI" id="CHEBI:18248"/>
    </ligandPart>
</feature>
<proteinExistence type="predicted"/>
<reference evidence="7 8" key="1">
    <citation type="submission" date="2014-09" db="EMBL/GenBank/DDBJ databases">
        <title>Draft genome of Bradyrhizobium japonicum Is-34.</title>
        <authorList>
            <person name="Tsurumaru H."/>
            <person name="Yamakawa T."/>
            <person name="Hashimoto S."/>
            <person name="Okizaki K."/>
            <person name="Kanesaki Y."/>
            <person name="Yoshikawa H."/>
            <person name="Yajima S."/>
        </authorList>
    </citation>
    <scope>NUCLEOTIDE SEQUENCE [LARGE SCALE GENOMIC DNA]</scope>
    <source>
        <strain evidence="7 8">Is-34</strain>
    </source>
</reference>
<feature type="binding site" description="covalent" evidence="4">
    <location>
        <position position="43"/>
    </location>
    <ligand>
        <name>heme c</name>
        <dbReference type="ChEBI" id="CHEBI:61717"/>
        <label>1</label>
    </ligand>
</feature>
<gene>
    <name evidence="7" type="ORF">MA20_29670</name>
</gene>
<feature type="domain" description="Cytochrome c" evidence="6">
    <location>
        <begin position="121"/>
        <end position="211"/>
    </location>
</feature>
<dbReference type="RefSeq" id="WP_028161428.1">
    <property type="nucleotide sequence ID" value="NZ_JANUDC010000001.1"/>
</dbReference>
<evidence type="ECO:0000259" key="6">
    <source>
        <dbReference type="PROSITE" id="PS51007"/>
    </source>
</evidence>
<dbReference type="PIRSF" id="PIRSF000005">
    <property type="entry name" value="Cytochrome_c4"/>
    <property type="match status" value="1"/>
</dbReference>
<dbReference type="PROSITE" id="PS51007">
    <property type="entry name" value="CYTC"/>
    <property type="match status" value="1"/>
</dbReference>
<accession>A0A0A3YQU3</accession>
<dbReference type="Gene3D" id="1.10.760.10">
    <property type="entry name" value="Cytochrome c-like domain"/>
    <property type="match status" value="2"/>
</dbReference>